<dbReference type="InterPro" id="IPR029021">
    <property type="entry name" value="Prot-tyrosine_phosphatase-like"/>
</dbReference>
<keyword evidence="17" id="KW-1185">Reference proteome</keyword>
<evidence type="ECO:0000313" key="18">
    <source>
        <dbReference type="RefSeq" id="XP_018330946.1"/>
    </source>
</evidence>
<evidence type="ECO:0000259" key="13">
    <source>
        <dbReference type="PROSITE" id="PS50055"/>
    </source>
</evidence>
<feature type="domain" description="Fibronectin type-III" evidence="16">
    <location>
        <begin position="439"/>
        <end position="551"/>
    </location>
</feature>
<accession>A0A1W4X4B1</accession>
<comment type="catalytic activity">
    <reaction evidence="11">
        <text>O-phospho-L-tyrosyl-[protein] + H2O = L-tyrosyl-[protein] + phosphate</text>
        <dbReference type="Rhea" id="RHEA:10684"/>
        <dbReference type="Rhea" id="RHEA-COMP:10136"/>
        <dbReference type="Rhea" id="RHEA-COMP:20101"/>
        <dbReference type="ChEBI" id="CHEBI:15377"/>
        <dbReference type="ChEBI" id="CHEBI:43474"/>
        <dbReference type="ChEBI" id="CHEBI:46858"/>
        <dbReference type="ChEBI" id="CHEBI:61978"/>
        <dbReference type="EC" id="3.1.3.48"/>
    </reaction>
</comment>
<dbReference type="PROSITE" id="PS50055">
    <property type="entry name" value="TYR_PHOSPHATASE_PTP"/>
    <property type="match status" value="2"/>
</dbReference>
<keyword evidence="6" id="KW-0904">Protein phosphatase</keyword>
<evidence type="ECO:0000256" key="8">
    <source>
        <dbReference type="ARBA" id="ARBA00023136"/>
    </source>
</evidence>
<dbReference type="InterPro" id="IPR000387">
    <property type="entry name" value="Tyr_Pase_dom"/>
</dbReference>
<evidence type="ECO:0000256" key="1">
    <source>
        <dbReference type="ARBA" id="ARBA00004167"/>
    </source>
</evidence>
<dbReference type="SMART" id="SM00408">
    <property type="entry name" value="IGc2"/>
    <property type="match status" value="2"/>
</dbReference>
<feature type="domain" description="Fibronectin type-III" evidence="16">
    <location>
        <begin position="337"/>
        <end position="435"/>
    </location>
</feature>
<dbReference type="InterPro" id="IPR013783">
    <property type="entry name" value="Ig-like_fold"/>
</dbReference>
<organism evidence="17 18">
    <name type="scientific">Agrilus planipennis</name>
    <name type="common">Emerald ash borer</name>
    <name type="synonym">Agrilus marcopoli</name>
    <dbReference type="NCBI Taxonomy" id="224129"/>
    <lineage>
        <taxon>Eukaryota</taxon>
        <taxon>Metazoa</taxon>
        <taxon>Ecdysozoa</taxon>
        <taxon>Arthropoda</taxon>
        <taxon>Hexapoda</taxon>
        <taxon>Insecta</taxon>
        <taxon>Pterygota</taxon>
        <taxon>Neoptera</taxon>
        <taxon>Endopterygota</taxon>
        <taxon>Coleoptera</taxon>
        <taxon>Polyphaga</taxon>
        <taxon>Elateriformia</taxon>
        <taxon>Buprestoidea</taxon>
        <taxon>Buprestidae</taxon>
        <taxon>Agrilinae</taxon>
        <taxon>Agrilus</taxon>
    </lineage>
</organism>
<dbReference type="Pfam" id="PF13927">
    <property type="entry name" value="Ig_3"/>
    <property type="match status" value="1"/>
</dbReference>
<keyword evidence="4 12" id="KW-0732">Signal</keyword>
<dbReference type="SMART" id="SM00194">
    <property type="entry name" value="PTPc"/>
    <property type="match status" value="2"/>
</dbReference>
<dbReference type="RefSeq" id="XP_018330946.1">
    <property type="nucleotide sequence ID" value="XM_018475444.2"/>
</dbReference>
<evidence type="ECO:0000259" key="15">
    <source>
        <dbReference type="PROSITE" id="PS50835"/>
    </source>
</evidence>
<keyword evidence="9" id="KW-1015">Disulfide bond</keyword>
<keyword evidence="5" id="KW-0378">Hydrolase</keyword>
<gene>
    <name evidence="18" type="primary">LOC108740916</name>
</gene>
<dbReference type="FunFam" id="3.90.190.10:FF:000092">
    <property type="entry name" value="Tyrosine-protein phosphatase 69D"/>
    <property type="match status" value="1"/>
</dbReference>
<feature type="domain" description="Fibronectin type-III" evidence="16">
    <location>
        <begin position="237"/>
        <end position="335"/>
    </location>
</feature>
<feature type="domain" description="Ig-like" evidence="15">
    <location>
        <begin position="32"/>
        <end position="132"/>
    </location>
</feature>
<dbReference type="FunFam" id="3.90.190.10:FF:000102">
    <property type="entry name" value="Receptor-type tyrosine-protein phosphatase"/>
    <property type="match status" value="1"/>
</dbReference>
<proteinExistence type="predicted"/>
<dbReference type="Pfam" id="PF00102">
    <property type="entry name" value="Y_phosphatase"/>
    <property type="match status" value="2"/>
</dbReference>
<evidence type="ECO:0000256" key="11">
    <source>
        <dbReference type="ARBA" id="ARBA00051722"/>
    </source>
</evidence>
<dbReference type="PANTHER" id="PTHR19134:SF495">
    <property type="entry name" value="TYROSINE-PROTEIN PHOSPHATASE 69D"/>
    <property type="match status" value="1"/>
</dbReference>
<feature type="signal peptide" evidence="12">
    <location>
        <begin position="1"/>
        <end position="21"/>
    </location>
</feature>
<dbReference type="GO" id="GO:0005001">
    <property type="term" value="F:transmembrane receptor protein tyrosine phosphatase activity"/>
    <property type="evidence" value="ECO:0007669"/>
    <property type="project" value="UniProtKB-ARBA"/>
</dbReference>
<keyword evidence="8" id="KW-0472">Membrane</keyword>
<dbReference type="OrthoDB" id="6058203at2759"/>
<dbReference type="InterPro" id="IPR036116">
    <property type="entry name" value="FN3_sf"/>
</dbReference>
<protein>
    <recommendedName>
        <fullName evidence="2">protein-tyrosine-phosphatase</fullName>
        <ecNumber evidence="2">3.1.3.48</ecNumber>
    </recommendedName>
</protein>
<dbReference type="InterPro" id="IPR036179">
    <property type="entry name" value="Ig-like_dom_sf"/>
</dbReference>
<dbReference type="InterPro" id="IPR050348">
    <property type="entry name" value="Protein-Tyr_Phosphatase"/>
</dbReference>
<dbReference type="PROSITE" id="PS00383">
    <property type="entry name" value="TYR_PHOSPHATASE_1"/>
    <property type="match status" value="2"/>
</dbReference>
<dbReference type="InterPro" id="IPR016130">
    <property type="entry name" value="Tyr_Pase_AS"/>
</dbReference>
<feature type="domain" description="Ig-like" evidence="15">
    <location>
        <begin position="143"/>
        <end position="232"/>
    </location>
</feature>
<dbReference type="CDD" id="cd00063">
    <property type="entry name" value="FN3"/>
    <property type="match status" value="3"/>
</dbReference>
<dbReference type="CDD" id="cd00047">
    <property type="entry name" value="PTPc"/>
    <property type="match status" value="2"/>
</dbReference>
<dbReference type="SUPFAM" id="SSF52799">
    <property type="entry name" value="(Phosphotyrosine protein) phosphatases II"/>
    <property type="match status" value="2"/>
</dbReference>
<evidence type="ECO:0000256" key="4">
    <source>
        <dbReference type="ARBA" id="ARBA00022729"/>
    </source>
</evidence>
<dbReference type="SMART" id="SM00404">
    <property type="entry name" value="PTPc_motif"/>
    <property type="match status" value="2"/>
</dbReference>
<sequence length="1395" mass="159752">MFRSQALRIYVGYLFLFYCRAEVKTGIPNIPPQTDELATTIEVLKFESSELPFGENVTLICKTSLPDSHMWWTVNEKNVTEDERHVMERTSEINTKLGKKYEVLILHILEVDLQHEGIYTCHATDNEKSEIDFAMKMLNVTWPANIIEISPHVRTKLHQPVNLTCSAEGYPLSISWYKNSDLLTEFVYTESVNKTFKVSSFQLKEVTKKDNGTFICSSKTGNFVKNASTAILVIDKPQVSIDFVKALGTSKIFLNWTVNDGNEPSSLYYEIQYRTIDDPTTWLYYSHKIGGGNRSYVLENVFKNNTEYSLRMRAYNSEGESQYSETIEPVKTLSEDPVFIPEVKVTGFTVNSITISWTVPSNDLKDHIHYYQLMSHAGNISDPLEAVHLASKENLYMFSDLKAATTYSFQVAACNEYSHQCGPWSGRVNATTMDGISGPPENVLVTCKLDNVSQISVVSVQWTPPSNPHGTIMFYNVILEGNASFINEQGIREVMTWGPKVSSVSKMMPQTRFYNVSANTNYTVRVSAVTKTKRNGEYVEAHCTMPRTVPDKQKLGRFSWQKVEEGGKWMFKLFLSRISERNGPICCYRVYLVRMEENQKLAELPVPEGLNIMSYQEAHRTPQGGAYVAEMFSSSSFQSEIFLGDEQVVNDTDQSLCRECIGLRPYSSPKEFTTNKSSNRVRRNVSLPIDPLDPYDGSLNIGSNYTGFVEITVRGEDQQQAMATYSSYLVMMSPGPEVVMAPPSSVLSVIVQVLCGLCVVTLLLLAALCILHRYNKQTHAQAVEITFRTSFRHLCRSLRGRQRLVSLNPPDMCPILKSELVSAYLERHRDSDYGFQQEFELLPDRFNDRTTRASDARENVYKNRYPDIKAYDQTRVKLSQIDSIAGSDYINANYVLGYKERKKFICAQGPMDTTVNDFWRMIWEQHLELILMLTNLEEYSKNKCAKYWPDKTEGDKVFGNFTVSHLQETRYSDYIRRELKLIKNSNGKHDEERQITQYHYLVWKDFMAPEHPHGIIKFIKRMNEVYSPERGSILVHCSAGVGRTGTLVALDCLLQQLKEETQVAIFNTICDLRHQRNFLVQSLKQYVFIYRALMEVALYGDTEINASELKLTVEKLKDCDKDKNRCKMEEEFENIKNAFEDRKSCSVGSGEENLEKNRNESVIPYDRNRVILTPLPSKEHSTYINASFIEGYDNSESFIITQDPIENTVADFWRMISEQGITVIVMLSELGENKCPRYWPEDEACYDHITVRYVQAESCPYYTRRELFVRSRDGDDLRVTHLQYHGWPTVDGEVPEVTRGLIELVDHAQSTLASNGASTAMVVHCELGAERSSLFVGLSILVQQLRVERRVDVFTVTRKLRSQRHALISTYAQYEFLHRAIVNYAELHNLCETST</sequence>
<dbReference type="GO" id="GO:0009653">
    <property type="term" value="P:anatomical structure morphogenesis"/>
    <property type="evidence" value="ECO:0007669"/>
    <property type="project" value="UniProtKB-ARBA"/>
</dbReference>
<evidence type="ECO:0000313" key="17">
    <source>
        <dbReference type="Proteomes" id="UP000192223"/>
    </source>
</evidence>
<name>A0A1W4X4B1_AGRPL</name>
<feature type="domain" description="Tyrosine-protein phosphatase" evidence="13">
    <location>
        <begin position="1128"/>
        <end position="1384"/>
    </location>
</feature>
<dbReference type="InterPro" id="IPR003599">
    <property type="entry name" value="Ig_sub"/>
</dbReference>
<dbReference type="InterPro" id="IPR007110">
    <property type="entry name" value="Ig-like_dom"/>
</dbReference>
<dbReference type="InterPro" id="IPR003595">
    <property type="entry name" value="Tyr_Pase_cat"/>
</dbReference>
<evidence type="ECO:0000256" key="9">
    <source>
        <dbReference type="ARBA" id="ARBA00023157"/>
    </source>
</evidence>
<dbReference type="Gene3D" id="3.90.190.10">
    <property type="entry name" value="Protein tyrosine phosphatase superfamily"/>
    <property type="match status" value="2"/>
</dbReference>
<dbReference type="InterPro" id="IPR000242">
    <property type="entry name" value="PTP_cat"/>
</dbReference>
<evidence type="ECO:0000256" key="2">
    <source>
        <dbReference type="ARBA" id="ARBA00013064"/>
    </source>
</evidence>
<dbReference type="InterPro" id="IPR003598">
    <property type="entry name" value="Ig_sub2"/>
</dbReference>
<evidence type="ECO:0000259" key="14">
    <source>
        <dbReference type="PROSITE" id="PS50056"/>
    </source>
</evidence>
<evidence type="ECO:0000259" key="16">
    <source>
        <dbReference type="PROSITE" id="PS50853"/>
    </source>
</evidence>
<dbReference type="SUPFAM" id="SSF49265">
    <property type="entry name" value="Fibronectin type III"/>
    <property type="match status" value="2"/>
</dbReference>
<dbReference type="PROSITE" id="PS50853">
    <property type="entry name" value="FN3"/>
    <property type="match status" value="3"/>
</dbReference>
<dbReference type="SMART" id="SM00409">
    <property type="entry name" value="IG"/>
    <property type="match status" value="2"/>
</dbReference>
<dbReference type="PRINTS" id="PR00700">
    <property type="entry name" value="PRTYPHPHTASE"/>
</dbReference>
<evidence type="ECO:0000256" key="3">
    <source>
        <dbReference type="ARBA" id="ARBA00022692"/>
    </source>
</evidence>
<dbReference type="PANTHER" id="PTHR19134">
    <property type="entry name" value="RECEPTOR-TYPE TYROSINE-PROTEIN PHOSPHATASE"/>
    <property type="match status" value="1"/>
</dbReference>
<dbReference type="InterPro" id="IPR003961">
    <property type="entry name" value="FN3_dom"/>
</dbReference>
<keyword evidence="3" id="KW-0812">Transmembrane</keyword>
<dbReference type="Proteomes" id="UP000192223">
    <property type="component" value="Unplaced"/>
</dbReference>
<dbReference type="GO" id="GO:0016020">
    <property type="term" value="C:membrane"/>
    <property type="evidence" value="ECO:0007669"/>
    <property type="project" value="UniProtKB-SubCell"/>
</dbReference>
<evidence type="ECO:0000256" key="12">
    <source>
        <dbReference type="SAM" id="SignalP"/>
    </source>
</evidence>
<dbReference type="InParanoid" id="A0A1W4X4B1"/>
<evidence type="ECO:0000256" key="5">
    <source>
        <dbReference type="ARBA" id="ARBA00022801"/>
    </source>
</evidence>
<dbReference type="EC" id="3.1.3.48" evidence="2"/>
<dbReference type="CDD" id="cd00096">
    <property type="entry name" value="Ig"/>
    <property type="match status" value="2"/>
</dbReference>
<comment type="subcellular location">
    <subcellularLocation>
        <location evidence="1">Membrane</location>
        <topology evidence="1">Single-pass membrane protein</topology>
    </subcellularLocation>
</comment>
<keyword evidence="10" id="KW-0393">Immunoglobulin domain</keyword>
<dbReference type="GO" id="GO:0048666">
    <property type="term" value="P:neuron development"/>
    <property type="evidence" value="ECO:0007669"/>
    <property type="project" value="UniProtKB-ARBA"/>
</dbReference>
<feature type="domain" description="Tyrosine specific protein phosphatases" evidence="14">
    <location>
        <begin position="1299"/>
        <end position="1375"/>
    </location>
</feature>
<dbReference type="SUPFAM" id="SSF48726">
    <property type="entry name" value="Immunoglobulin"/>
    <property type="match status" value="2"/>
</dbReference>
<dbReference type="Gene3D" id="2.60.40.10">
    <property type="entry name" value="Immunoglobulins"/>
    <property type="match status" value="5"/>
</dbReference>
<keyword evidence="7" id="KW-1133">Transmembrane helix</keyword>
<dbReference type="STRING" id="224129.A0A1W4X4B1"/>
<evidence type="ECO:0000256" key="7">
    <source>
        <dbReference type="ARBA" id="ARBA00022989"/>
    </source>
</evidence>
<feature type="chain" id="PRO_5010705284" description="protein-tyrosine-phosphatase" evidence="12">
    <location>
        <begin position="22"/>
        <end position="1395"/>
    </location>
</feature>
<dbReference type="KEGG" id="apln:108740916"/>
<dbReference type="PROSITE" id="PS50056">
    <property type="entry name" value="TYR_PHOSPHATASE_2"/>
    <property type="match status" value="2"/>
</dbReference>
<dbReference type="GeneID" id="108740916"/>
<evidence type="ECO:0000256" key="10">
    <source>
        <dbReference type="ARBA" id="ARBA00023319"/>
    </source>
</evidence>
<feature type="domain" description="Tyrosine specific protein phosphatases" evidence="14">
    <location>
        <begin position="1016"/>
        <end position="1087"/>
    </location>
</feature>
<dbReference type="FunCoup" id="A0A1W4X4B1">
    <property type="interactions" value="67"/>
</dbReference>
<feature type="domain" description="Tyrosine-protein phosphatase" evidence="13">
    <location>
        <begin position="835"/>
        <end position="1096"/>
    </location>
</feature>
<reference evidence="18" key="1">
    <citation type="submission" date="2025-08" db="UniProtKB">
        <authorList>
            <consortium name="RefSeq"/>
        </authorList>
    </citation>
    <scope>IDENTIFICATION</scope>
    <source>
        <tissue evidence="18">Entire body</tissue>
    </source>
</reference>
<dbReference type="SMART" id="SM00060">
    <property type="entry name" value="FN3"/>
    <property type="match status" value="3"/>
</dbReference>
<dbReference type="Pfam" id="PF00041">
    <property type="entry name" value="fn3"/>
    <property type="match status" value="3"/>
</dbReference>
<dbReference type="PROSITE" id="PS50835">
    <property type="entry name" value="IG_LIKE"/>
    <property type="match status" value="2"/>
</dbReference>
<dbReference type="CTD" id="39443"/>
<evidence type="ECO:0000256" key="6">
    <source>
        <dbReference type="ARBA" id="ARBA00022912"/>
    </source>
</evidence>